<dbReference type="AlphaFoldDB" id="A0A0N5BH45"/>
<evidence type="ECO:0000256" key="1">
    <source>
        <dbReference type="ARBA" id="ARBA00022723"/>
    </source>
</evidence>
<dbReference type="PROSITE" id="PS01186">
    <property type="entry name" value="EGF_2"/>
    <property type="match status" value="1"/>
</dbReference>
<feature type="disulfide bond" evidence="5">
    <location>
        <begin position="271"/>
        <end position="280"/>
    </location>
</feature>
<evidence type="ECO:0000256" key="2">
    <source>
        <dbReference type="ARBA" id="ARBA00022833"/>
    </source>
</evidence>
<dbReference type="WBParaSite" id="SPAL_0000529000.1">
    <property type="protein sequence ID" value="SPAL_0000529000.1"/>
    <property type="gene ID" value="SPAL_0000529000"/>
</dbReference>
<comment type="cofactor">
    <cofactor evidence="6">
        <name>Zn(2+)</name>
        <dbReference type="ChEBI" id="CHEBI:29105"/>
    </cofactor>
    <text evidence="6">Binds 1 zinc ion per subunit.</text>
</comment>
<keyword evidence="4 5" id="KW-1015">Disulfide bond</keyword>
<dbReference type="GO" id="GO:0008270">
    <property type="term" value="F:zinc ion binding"/>
    <property type="evidence" value="ECO:0007669"/>
    <property type="project" value="InterPro"/>
</dbReference>
<evidence type="ECO:0000259" key="7">
    <source>
        <dbReference type="PROSITE" id="PS50026"/>
    </source>
</evidence>
<comment type="caution">
    <text evidence="5">Lacks conserved residue(s) required for the propagation of feature annotation.</text>
</comment>
<dbReference type="InterPro" id="IPR024079">
    <property type="entry name" value="MetalloPept_cat_dom_sf"/>
</dbReference>
<dbReference type="Proteomes" id="UP000046392">
    <property type="component" value="Unplaced"/>
</dbReference>
<dbReference type="SUPFAM" id="SSF55486">
    <property type="entry name" value="Metalloproteases ('zincins'), catalytic domain"/>
    <property type="match status" value="1"/>
</dbReference>
<dbReference type="PROSITE" id="PS00022">
    <property type="entry name" value="EGF_1"/>
    <property type="match status" value="1"/>
</dbReference>
<name>A0A0N5BH45_STREA</name>
<feature type="chain" id="PRO_5005733406" description="Metalloendopeptidase" evidence="6">
    <location>
        <begin position="24"/>
        <end position="396"/>
    </location>
</feature>
<evidence type="ECO:0000313" key="10">
    <source>
        <dbReference type="WBParaSite" id="SPAL_0000529000.1"/>
    </source>
</evidence>
<dbReference type="EC" id="3.4.24.-" evidence="6"/>
<evidence type="ECO:0000256" key="4">
    <source>
        <dbReference type="ARBA" id="ARBA00023157"/>
    </source>
</evidence>
<evidence type="ECO:0000256" key="6">
    <source>
        <dbReference type="RuleBase" id="RU361183"/>
    </source>
</evidence>
<protein>
    <recommendedName>
        <fullName evidence="6">Metalloendopeptidase</fullName>
        <ecNumber evidence="6">3.4.24.-</ecNumber>
    </recommendedName>
</protein>
<reference evidence="10" key="1">
    <citation type="submission" date="2017-02" db="UniProtKB">
        <authorList>
            <consortium name="WormBaseParasite"/>
        </authorList>
    </citation>
    <scope>IDENTIFICATION</scope>
</reference>
<organism evidence="9 10">
    <name type="scientific">Strongyloides papillosus</name>
    <name type="common">Intestinal threadworm</name>
    <dbReference type="NCBI Taxonomy" id="174720"/>
    <lineage>
        <taxon>Eukaryota</taxon>
        <taxon>Metazoa</taxon>
        <taxon>Ecdysozoa</taxon>
        <taxon>Nematoda</taxon>
        <taxon>Chromadorea</taxon>
        <taxon>Rhabditida</taxon>
        <taxon>Tylenchina</taxon>
        <taxon>Panagrolaimomorpha</taxon>
        <taxon>Strongyloidoidea</taxon>
        <taxon>Strongyloididae</taxon>
        <taxon>Strongyloides</taxon>
    </lineage>
</organism>
<feature type="signal peptide" evidence="6">
    <location>
        <begin position="1"/>
        <end position="23"/>
    </location>
</feature>
<keyword evidence="2 6" id="KW-0862">Zinc</keyword>
<dbReference type="Pfam" id="PF01400">
    <property type="entry name" value="Astacin"/>
    <property type="match status" value="1"/>
</dbReference>
<dbReference type="Gene3D" id="3.40.390.10">
    <property type="entry name" value="Collagenase (Catalytic Domain)"/>
    <property type="match status" value="1"/>
</dbReference>
<keyword evidence="3 6" id="KW-0482">Metalloprotease</keyword>
<keyword evidence="6" id="KW-0732">Signal</keyword>
<keyword evidence="1 6" id="KW-0479">Metal-binding</keyword>
<dbReference type="PANTHER" id="PTHR10127:SF831">
    <property type="entry name" value="ZINC METALLOPROTEINASE NAS-37"/>
    <property type="match status" value="1"/>
</dbReference>
<proteinExistence type="predicted"/>
<dbReference type="SMART" id="SM00235">
    <property type="entry name" value="ZnMc"/>
    <property type="match status" value="1"/>
</dbReference>
<sequence>MNHFNKIILLLLTFIFLTNFVFSLYNVELRNKRSGIKTDAELIKFPIHWCLYLEPGKQYNQYLDVNKTLIQLAVKKIQDHTCLSFVQEKLCLTENLNFPLIKFVGDLKNKINNYHFEYQTQVSNPYEIKVEYNCNKRVGCIIKKILAFMGLFMTQRREDRDQYITVHEDNILNDYKNDYEKIINHFDLAGTGYDYGSVMHASKFYGKNYSRGDTFNIEPVQYELMVGQEYGLSFNDYKILNYRYCSHMCLNTLSCKNNGFQNADGCQYCECPNGYTGRLCEELEESSFGCGDNKLTALSESKELTFNGRKKCNVLINADPGKKIEIKVQDLRVPTFNPCFEKQGLEIKYRADKSLTGLCLCMVANNVTVISENNEVFIQYNGDGTTHLAKIEYREI</sequence>
<feature type="domain" description="EGF-like" evidence="7">
    <location>
        <begin position="241"/>
        <end position="281"/>
    </location>
</feature>
<dbReference type="PROSITE" id="PS50026">
    <property type="entry name" value="EGF_3"/>
    <property type="match status" value="1"/>
</dbReference>
<evidence type="ECO:0000313" key="9">
    <source>
        <dbReference type="Proteomes" id="UP000046392"/>
    </source>
</evidence>
<dbReference type="InterPro" id="IPR006026">
    <property type="entry name" value="Peptidase_Metallo"/>
</dbReference>
<dbReference type="GO" id="GO:0006508">
    <property type="term" value="P:proteolysis"/>
    <property type="evidence" value="ECO:0007669"/>
    <property type="project" value="UniProtKB-KW"/>
</dbReference>
<dbReference type="InterPro" id="IPR000742">
    <property type="entry name" value="EGF"/>
</dbReference>
<accession>A0A0N5BH45</accession>
<dbReference type="InterPro" id="IPR001506">
    <property type="entry name" value="Peptidase_M12A"/>
</dbReference>
<dbReference type="PROSITE" id="PS51864">
    <property type="entry name" value="ASTACIN"/>
    <property type="match status" value="1"/>
</dbReference>
<evidence type="ECO:0000256" key="3">
    <source>
        <dbReference type="ARBA" id="ARBA00023049"/>
    </source>
</evidence>
<evidence type="ECO:0000259" key="8">
    <source>
        <dbReference type="PROSITE" id="PS51864"/>
    </source>
</evidence>
<keyword evidence="9" id="KW-1185">Reference proteome</keyword>
<keyword evidence="6" id="KW-0378">Hydrolase</keyword>
<evidence type="ECO:0000256" key="5">
    <source>
        <dbReference type="PROSITE-ProRule" id="PRU00076"/>
    </source>
</evidence>
<keyword evidence="6" id="KW-0645">Protease</keyword>
<dbReference type="GO" id="GO:0004222">
    <property type="term" value="F:metalloendopeptidase activity"/>
    <property type="evidence" value="ECO:0007669"/>
    <property type="project" value="UniProtKB-UniRule"/>
</dbReference>
<dbReference type="PANTHER" id="PTHR10127">
    <property type="entry name" value="DISCOIDIN, CUB, EGF, LAMININ , AND ZINC METALLOPROTEASE DOMAIN CONTAINING"/>
    <property type="match status" value="1"/>
</dbReference>
<dbReference type="PRINTS" id="PR00480">
    <property type="entry name" value="ASTACIN"/>
</dbReference>
<feature type="disulfide bond" evidence="5">
    <location>
        <begin position="245"/>
        <end position="255"/>
    </location>
</feature>
<feature type="domain" description="Peptidase M12A" evidence="8">
    <location>
        <begin position="34"/>
        <end position="246"/>
    </location>
</feature>
<dbReference type="CDD" id="cd00054">
    <property type="entry name" value="EGF_CA"/>
    <property type="match status" value="1"/>
</dbReference>
<keyword evidence="5" id="KW-0245">EGF-like domain</keyword>